<dbReference type="EMBL" id="NJBO01000005">
    <property type="protein sequence ID" value="TKJ43323.1"/>
    <property type="molecule type" value="Genomic_DNA"/>
</dbReference>
<dbReference type="PANTHER" id="PTHR42754:SF1">
    <property type="entry name" value="LIPOPROTEIN"/>
    <property type="match status" value="1"/>
</dbReference>
<evidence type="ECO:0008006" key="4">
    <source>
        <dbReference type="Google" id="ProtNLM"/>
    </source>
</evidence>
<dbReference type="Proteomes" id="UP000317778">
    <property type="component" value="Unassembled WGS sequence"/>
</dbReference>
<feature type="signal peptide" evidence="1">
    <location>
        <begin position="1"/>
        <end position="22"/>
    </location>
</feature>
<evidence type="ECO:0000256" key="1">
    <source>
        <dbReference type="SAM" id="SignalP"/>
    </source>
</evidence>
<evidence type="ECO:0000313" key="3">
    <source>
        <dbReference type="Proteomes" id="UP000317778"/>
    </source>
</evidence>
<dbReference type="SUPFAM" id="SSF50998">
    <property type="entry name" value="Quinoprotein alcohol dehydrogenase-like"/>
    <property type="match status" value="1"/>
</dbReference>
<sequence>MKRTSRIIIVASLLLVSVPLSAGWIHTYGGIGEDGGYWVEQTPDGGYIVAGHSMKGRWDYFYLVKTDSLGDTLWTRTPLSSGDGSERGARCVQQTSDGGYIVAGERAGWTAVLKTDENGDSLWWRIFTSMRPTLGTCVRETSDGGYVISGRYGLLKLDSAGDSVWMRLYEEKSRHLQLTHDGGYITTGQQYAGDKGWLVRLMRTDGDGDSLWACLYSLGEERPFAMGCCVQETSDGGYIISGETRRVGVPDSSKLFILKTDASGDSLWAHLYGSEGYNIGYSICQTPDGGYIITGVKELKQFTGGVWLLKTDEHGDTLWTRTFGNKAEDKGRCVQVTSDGGYVICGSTGSYCPWGRGTEVLLIKTDSLGYVSLEEEPVMESPIRLEASLNRLAYDVPGEAKLTLYSADGRKVLEETIQGKGTWTPSPPSSQPSGVYFARVEGGASYQTKKVVLVK</sequence>
<dbReference type="AlphaFoldDB" id="A0A532V7Z6"/>
<dbReference type="InterPro" id="IPR026444">
    <property type="entry name" value="Secre_tail"/>
</dbReference>
<evidence type="ECO:0000313" key="2">
    <source>
        <dbReference type="EMBL" id="TKJ43323.1"/>
    </source>
</evidence>
<dbReference type="InterPro" id="IPR011047">
    <property type="entry name" value="Quinoprotein_ADH-like_sf"/>
</dbReference>
<organism evidence="2 3">
    <name type="scientific">candidate division TA06 bacterium B3_TA06</name>
    <dbReference type="NCBI Taxonomy" id="2012487"/>
    <lineage>
        <taxon>Bacteria</taxon>
        <taxon>Bacteria division TA06</taxon>
    </lineage>
</organism>
<name>A0A532V7Z6_UNCT6</name>
<reference evidence="2 3" key="1">
    <citation type="submission" date="2017-06" db="EMBL/GenBank/DDBJ databases">
        <title>Novel microbial phyla capable of carbon fixation and sulfur reduction in deep-sea sediments.</title>
        <authorList>
            <person name="Huang J."/>
            <person name="Baker B."/>
            <person name="Wang Y."/>
        </authorList>
    </citation>
    <scope>NUCLEOTIDE SEQUENCE [LARGE SCALE GENOMIC DNA]</scope>
    <source>
        <strain evidence="2">B3_TA06</strain>
    </source>
</reference>
<proteinExistence type="predicted"/>
<keyword evidence="1" id="KW-0732">Signal</keyword>
<comment type="caution">
    <text evidence="2">The sequence shown here is derived from an EMBL/GenBank/DDBJ whole genome shotgun (WGS) entry which is preliminary data.</text>
</comment>
<dbReference type="NCBIfam" id="TIGR04183">
    <property type="entry name" value="Por_Secre_tail"/>
    <property type="match status" value="1"/>
</dbReference>
<dbReference type="PANTHER" id="PTHR42754">
    <property type="entry name" value="ENDOGLUCANASE"/>
    <property type="match status" value="1"/>
</dbReference>
<gene>
    <name evidence="2" type="ORF">CEE36_04635</name>
</gene>
<feature type="chain" id="PRO_5021919790" description="Secretion system C-terminal sorting domain-containing protein" evidence="1">
    <location>
        <begin position="23"/>
        <end position="455"/>
    </location>
</feature>
<accession>A0A532V7Z6</accession>
<protein>
    <recommendedName>
        <fullName evidence="4">Secretion system C-terminal sorting domain-containing protein</fullName>
    </recommendedName>
</protein>